<dbReference type="OrthoDB" id="10031901at2759"/>
<dbReference type="RefSeq" id="XP_052125234.1">
    <property type="nucleotide sequence ID" value="XM_052269274.1"/>
</dbReference>
<evidence type="ECO:0000313" key="4">
    <source>
        <dbReference type="RefSeq" id="XP_052125234.1"/>
    </source>
</evidence>
<dbReference type="Pfam" id="PF21056">
    <property type="entry name" value="ZSWIM1-3_RNaseH-like"/>
    <property type="match status" value="1"/>
</dbReference>
<dbReference type="PANTHER" id="PTHR33936:SF24">
    <property type="entry name" value="C2H2-TYPE DOMAIN-CONTAINING PROTEIN"/>
    <property type="match status" value="1"/>
</dbReference>
<dbReference type="PANTHER" id="PTHR33936">
    <property type="entry name" value="PROTEIN CBG17840"/>
    <property type="match status" value="1"/>
</dbReference>
<keyword evidence="1" id="KW-0862">Zinc</keyword>
<evidence type="ECO:0000256" key="1">
    <source>
        <dbReference type="PROSITE-ProRule" id="PRU00042"/>
    </source>
</evidence>
<sequence length="522" mass="59920">MHGVREDAIKATNDPSLSEHKCPRCDKSYAHKPSLRRHMLSHERIERRQSQEAQVIDSGVEVMECGEMSGEEVPQECVVRSYLCLFGSVFCLDINCSFCYRDEVTANTGVVNEEERVVDECFEGDVEGHVNLTCPKCGENCTTYIRLRQHLVNEHDYKLDIEQKDFKSLDEFWIWEESMEQKEFCSFSNRRGVRSLKSGKKYYFDCHRSGVFTSKGTGKKFRPADKQTCKIGSVCPATIHLTVSDSGVHMEWSKEHFGHECDINFLKLTATERTFIADRLKNGTSFDVILDDIRDSVETTFDFRRLHLLDKRDLWNILRKVEFKHRHAHKNDAISVSRDIEKKRNQQPCPFSISYGPLPCSCTYDSCKLGIDDFMIILCTPYQEAEFGNYLEEKVLIDSTHGTNDYDFQLTTLATVHSAGAGVPVMYCISSSVSIDSMTLFFNVAKTTLSKKTSTKVFMSDMAGEFYTAWKNVFGDADLNLFCTWHVDKRWRLKVKEQVKGVSKQAEVYRGLIAVRNVLDKE</sequence>
<dbReference type="SUPFAM" id="SSF57667">
    <property type="entry name" value="beta-beta-alpha zinc fingers"/>
    <property type="match status" value="1"/>
</dbReference>
<keyword evidence="3" id="KW-1185">Reference proteome</keyword>
<dbReference type="PROSITE" id="PS00028">
    <property type="entry name" value="ZINC_FINGER_C2H2_1"/>
    <property type="match status" value="2"/>
</dbReference>
<dbReference type="InterPro" id="IPR013087">
    <property type="entry name" value="Znf_C2H2_type"/>
</dbReference>
<dbReference type="GO" id="GO:0008270">
    <property type="term" value="F:zinc ion binding"/>
    <property type="evidence" value="ECO:0007669"/>
    <property type="project" value="UniProtKB-KW"/>
</dbReference>
<evidence type="ECO:0000259" key="2">
    <source>
        <dbReference type="PROSITE" id="PS50157"/>
    </source>
</evidence>
<dbReference type="InterPro" id="IPR048324">
    <property type="entry name" value="ZSWIM1-3_RNaseH-like"/>
</dbReference>
<proteinExistence type="predicted"/>
<dbReference type="Proteomes" id="UP000504606">
    <property type="component" value="Unplaced"/>
</dbReference>
<evidence type="ECO:0000313" key="3">
    <source>
        <dbReference type="Proteomes" id="UP000504606"/>
    </source>
</evidence>
<dbReference type="AlphaFoldDB" id="A0A9C6UDT6"/>
<keyword evidence="1" id="KW-0479">Metal-binding</keyword>
<reference evidence="4" key="1">
    <citation type="submission" date="2025-08" db="UniProtKB">
        <authorList>
            <consortium name="RefSeq"/>
        </authorList>
    </citation>
    <scope>IDENTIFICATION</scope>
    <source>
        <tissue evidence="4">Whole organism</tissue>
    </source>
</reference>
<feature type="domain" description="C2H2-type" evidence="2">
    <location>
        <begin position="20"/>
        <end position="47"/>
    </location>
</feature>
<accession>A0A9C6UDT6</accession>
<dbReference type="SMART" id="SM00355">
    <property type="entry name" value="ZnF_C2H2"/>
    <property type="match status" value="2"/>
</dbReference>
<dbReference type="KEGG" id="foc:127749752"/>
<organism evidence="3 4">
    <name type="scientific">Frankliniella occidentalis</name>
    <name type="common">Western flower thrips</name>
    <name type="synonym">Euthrips occidentalis</name>
    <dbReference type="NCBI Taxonomy" id="133901"/>
    <lineage>
        <taxon>Eukaryota</taxon>
        <taxon>Metazoa</taxon>
        <taxon>Ecdysozoa</taxon>
        <taxon>Arthropoda</taxon>
        <taxon>Hexapoda</taxon>
        <taxon>Insecta</taxon>
        <taxon>Pterygota</taxon>
        <taxon>Neoptera</taxon>
        <taxon>Paraneoptera</taxon>
        <taxon>Thysanoptera</taxon>
        <taxon>Terebrantia</taxon>
        <taxon>Thripoidea</taxon>
        <taxon>Thripidae</taxon>
        <taxon>Frankliniella</taxon>
    </lineage>
</organism>
<protein>
    <submittedName>
        <fullName evidence="4">Uncharacterized protein LOC127749752</fullName>
    </submittedName>
</protein>
<dbReference type="InterPro" id="IPR052797">
    <property type="entry name" value="RegFact_GeneExpr_CellDeath"/>
</dbReference>
<dbReference type="GeneID" id="127749752"/>
<dbReference type="PROSITE" id="PS50157">
    <property type="entry name" value="ZINC_FINGER_C2H2_2"/>
    <property type="match status" value="1"/>
</dbReference>
<dbReference type="InterPro" id="IPR036236">
    <property type="entry name" value="Znf_C2H2_sf"/>
</dbReference>
<keyword evidence="1" id="KW-0863">Zinc-finger</keyword>
<gene>
    <name evidence="4" type="primary">LOC127749752</name>
</gene>
<name>A0A9C6UDT6_FRAOC</name>